<sequence length="437" mass="49562">MASTNEFPHFNTGDVKIVLSHKSHDAPVLHSSTVAKFSPFFKASLDDVKWSHNKHLQETGSNAAERPLKLLELDLEGQLSFPLLIGRNATSSAQVLRDKQKHHDGVRHTSSAQIRFTGDMYESKTVIAAYRAGFAMLYDLRIDVPPTQLEEWSFVIPAIVDFANAYGLFPALEGKIFKQIVDTEHGMTELIAHNPFRFLKVACKLQSPTIYKEAMAHAVAMYDTLHLSYETCARCMGVYFADTDEAELHDRFHTHAREFHEKLHRLERGLIRIDPEDLPDDLELGDDDLRIGQAIWREWVLRDTTSFPAADHDAFSALLHNDFDVAEEVADWGGNICARNSVDTDDIHRGTEVYFKKGQQMLLEHSDSGDAEATRHRHARSVDGGFGECKHFEYFADLEFSNDYLYPWLSSANVKPYQPFSSVAQDDGYDNLSEHSE</sequence>
<evidence type="ECO:0000313" key="2">
    <source>
        <dbReference type="Proteomes" id="UP001281147"/>
    </source>
</evidence>
<proteinExistence type="predicted"/>
<reference evidence="1" key="1">
    <citation type="submission" date="2023-07" db="EMBL/GenBank/DDBJ databases">
        <title>Black Yeasts Isolated from many extreme environments.</title>
        <authorList>
            <person name="Coleine C."/>
            <person name="Stajich J.E."/>
            <person name="Selbmann L."/>
        </authorList>
    </citation>
    <scope>NUCLEOTIDE SEQUENCE</scope>
    <source>
        <strain evidence="1">CCFEE 5714</strain>
    </source>
</reference>
<organism evidence="1 2">
    <name type="scientific">Vermiconidia calcicola</name>
    <dbReference type="NCBI Taxonomy" id="1690605"/>
    <lineage>
        <taxon>Eukaryota</taxon>
        <taxon>Fungi</taxon>
        <taxon>Dikarya</taxon>
        <taxon>Ascomycota</taxon>
        <taxon>Pezizomycotina</taxon>
        <taxon>Dothideomycetes</taxon>
        <taxon>Dothideomycetidae</taxon>
        <taxon>Mycosphaerellales</taxon>
        <taxon>Extremaceae</taxon>
        <taxon>Vermiconidia</taxon>
    </lineage>
</organism>
<name>A0ACC3NAI1_9PEZI</name>
<dbReference type="Proteomes" id="UP001281147">
    <property type="component" value="Unassembled WGS sequence"/>
</dbReference>
<accession>A0ACC3NAI1</accession>
<dbReference type="EMBL" id="JAUTXU010000062">
    <property type="protein sequence ID" value="KAK3713478.1"/>
    <property type="molecule type" value="Genomic_DNA"/>
</dbReference>
<comment type="caution">
    <text evidence="1">The sequence shown here is derived from an EMBL/GenBank/DDBJ whole genome shotgun (WGS) entry which is preliminary data.</text>
</comment>
<gene>
    <name evidence="1" type="ORF">LTR37_008436</name>
</gene>
<keyword evidence="2" id="KW-1185">Reference proteome</keyword>
<protein>
    <submittedName>
        <fullName evidence="1">Uncharacterized protein</fullName>
    </submittedName>
</protein>
<evidence type="ECO:0000313" key="1">
    <source>
        <dbReference type="EMBL" id="KAK3713478.1"/>
    </source>
</evidence>